<dbReference type="GO" id="GO:0008270">
    <property type="term" value="F:zinc ion binding"/>
    <property type="evidence" value="ECO:0007669"/>
    <property type="project" value="UniProtKB-UniRule"/>
</dbReference>
<dbReference type="InterPro" id="IPR006026">
    <property type="entry name" value="Peptidase_Metallo"/>
</dbReference>
<keyword evidence="2 10" id="KW-0479">Metal-binding</keyword>
<dbReference type="SUPFAM" id="SSF55486">
    <property type="entry name" value="Metalloproteases ('zincins'), catalytic domain"/>
    <property type="match status" value="2"/>
</dbReference>
<dbReference type="CDD" id="cd04280">
    <property type="entry name" value="ZnMc_astacin_like"/>
    <property type="match status" value="2"/>
</dbReference>
<feature type="signal peptide" evidence="11">
    <location>
        <begin position="1"/>
        <end position="18"/>
    </location>
</feature>
<dbReference type="InterPro" id="IPR034035">
    <property type="entry name" value="Astacin-like_dom"/>
</dbReference>
<keyword evidence="9" id="KW-0325">Glycoprotein</keyword>
<dbReference type="InterPro" id="IPR024079">
    <property type="entry name" value="MetalloPept_cat_dom_sf"/>
</dbReference>
<dbReference type="GO" id="GO:0006508">
    <property type="term" value="P:proteolysis"/>
    <property type="evidence" value="ECO:0007669"/>
    <property type="project" value="UniProtKB-KW"/>
</dbReference>
<comment type="caution">
    <text evidence="10">Lacks conserved residue(s) required for the propagation of feature annotation.</text>
</comment>
<feature type="binding site" evidence="10">
    <location>
        <position position="157"/>
    </location>
    <ligand>
        <name>Zn(2+)</name>
        <dbReference type="ChEBI" id="CHEBI:29105"/>
        <note>catalytic</note>
    </ligand>
</feature>
<keyword evidence="4 10" id="KW-0378">Hydrolase</keyword>
<dbReference type="InterPro" id="IPR001506">
    <property type="entry name" value="Peptidase_M12A"/>
</dbReference>
<evidence type="ECO:0000256" key="3">
    <source>
        <dbReference type="ARBA" id="ARBA00022729"/>
    </source>
</evidence>
<dbReference type="PANTHER" id="PTHR10127:SF780">
    <property type="entry name" value="METALLOENDOPEPTIDASE"/>
    <property type="match status" value="1"/>
</dbReference>
<gene>
    <name evidence="13" type="primary">LOC114342054</name>
</gene>
<dbReference type="Gene3D" id="3.40.390.10">
    <property type="entry name" value="Collagenase (Catalytic Domain)"/>
    <property type="match status" value="2"/>
</dbReference>
<feature type="binding site" evidence="10">
    <location>
        <position position="147"/>
    </location>
    <ligand>
        <name>Zn(2+)</name>
        <dbReference type="ChEBI" id="CHEBI:29105"/>
        <note>catalytic</note>
    </ligand>
</feature>
<evidence type="ECO:0000256" key="5">
    <source>
        <dbReference type="ARBA" id="ARBA00022833"/>
    </source>
</evidence>
<dbReference type="PANTHER" id="PTHR10127">
    <property type="entry name" value="DISCOIDIN, CUB, EGF, LAMININ , AND ZINC METALLOPROTEASE DOMAIN CONTAINING"/>
    <property type="match status" value="1"/>
</dbReference>
<evidence type="ECO:0000256" key="7">
    <source>
        <dbReference type="ARBA" id="ARBA00023145"/>
    </source>
</evidence>
<accession>A0A6P7GG26</accession>
<evidence type="ECO:0000256" key="8">
    <source>
        <dbReference type="ARBA" id="ARBA00023157"/>
    </source>
</evidence>
<dbReference type="FunFam" id="3.40.390.10:FF:000015">
    <property type="entry name" value="Meprin A subunit"/>
    <property type="match status" value="2"/>
</dbReference>
<evidence type="ECO:0000256" key="11">
    <source>
        <dbReference type="RuleBase" id="RU361183"/>
    </source>
</evidence>
<feature type="active site" evidence="10">
    <location>
        <position position="148"/>
    </location>
</feature>
<evidence type="ECO:0000259" key="12">
    <source>
        <dbReference type="PROSITE" id="PS51864"/>
    </source>
</evidence>
<keyword evidence="5 10" id="KW-0862">Zinc</keyword>
<evidence type="ECO:0000256" key="6">
    <source>
        <dbReference type="ARBA" id="ARBA00023049"/>
    </source>
</evidence>
<organism evidence="13">
    <name type="scientific">Diabrotica virgifera virgifera</name>
    <name type="common">western corn rootworm</name>
    <dbReference type="NCBI Taxonomy" id="50390"/>
    <lineage>
        <taxon>Eukaryota</taxon>
        <taxon>Metazoa</taxon>
        <taxon>Ecdysozoa</taxon>
        <taxon>Arthropoda</taxon>
        <taxon>Hexapoda</taxon>
        <taxon>Insecta</taxon>
        <taxon>Pterygota</taxon>
        <taxon>Neoptera</taxon>
        <taxon>Endopterygota</taxon>
        <taxon>Coleoptera</taxon>
        <taxon>Polyphaga</taxon>
        <taxon>Cucujiformia</taxon>
        <taxon>Chrysomeloidea</taxon>
        <taxon>Chrysomelidae</taxon>
        <taxon>Galerucinae</taxon>
        <taxon>Diabroticina</taxon>
        <taxon>Diabroticites</taxon>
        <taxon>Diabrotica</taxon>
    </lineage>
</organism>
<feature type="domain" description="Peptidase M12A" evidence="12">
    <location>
        <begin position="53"/>
        <end position="249"/>
    </location>
</feature>
<keyword evidence="7" id="KW-0865">Zymogen</keyword>
<evidence type="ECO:0000256" key="2">
    <source>
        <dbReference type="ARBA" id="ARBA00022723"/>
    </source>
</evidence>
<dbReference type="PROSITE" id="PS51864">
    <property type="entry name" value="ASTACIN"/>
    <property type="match status" value="2"/>
</dbReference>
<evidence type="ECO:0000313" key="13">
    <source>
        <dbReference type="RefSeq" id="XP_028148654.1"/>
    </source>
</evidence>
<dbReference type="Pfam" id="PF01400">
    <property type="entry name" value="Astacin"/>
    <property type="match status" value="2"/>
</dbReference>
<reference evidence="13" key="1">
    <citation type="submission" date="2025-08" db="UniProtKB">
        <authorList>
            <consortium name="RefSeq"/>
        </authorList>
    </citation>
    <scope>IDENTIFICATION</scope>
    <source>
        <tissue evidence="13">Whole insect</tissue>
    </source>
</reference>
<keyword evidence="1 10" id="KW-0645">Protease</keyword>
<dbReference type="AlphaFoldDB" id="A0A6P7GG26"/>
<dbReference type="PRINTS" id="PR00480">
    <property type="entry name" value="ASTACIN"/>
</dbReference>
<dbReference type="RefSeq" id="XP_028148654.1">
    <property type="nucleotide sequence ID" value="XM_028292853.1"/>
</dbReference>
<feature type="binding site" evidence="10">
    <location>
        <position position="442"/>
    </location>
    <ligand>
        <name>Zn(2+)</name>
        <dbReference type="ChEBI" id="CHEBI:29105"/>
        <note>catalytic</note>
    </ligand>
</feature>
<keyword evidence="8" id="KW-1015">Disulfide bond</keyword>
<feature type="domain" description="Peptidase M12A" evidence="12">
    <location>
        <begin position="343"/>
        <end position="542"/>
    </location>
</feature>
<sequence>MSVYKLCVILFFLNGIATRSIKGKKYKVNSVNPEENGIYFEGDIVLPEKSLRSGIVGDYYRWPKGIIPYVITGNYTTEQIEILHRAFATFHKYTCIKFIPRRSNDTDYINITDDVARYCFTSTGRIGGEDILNLGKRCFKKFGTSIHELMHNIGFWHEQARTDRDDYVDIHAENIRDGMESNFDKKIEDINFNQPYDYASVMHYSPKAFSKNGNFTLAPKDISFIEYMGQRKGLSKIDITKVNLMYNCPEKTATILKNKRKFYFAGKDEYRDYLYPNEYKKKRICLYFWNMSKYMFLLIALILVRDIASKTVKKASAKKYNNPEESDDFYEGDIAMPESSLRNGIVGEIFRWDKGIIPYVITSRFTAEEQRIIRLAFATYHKYTCIKFIPRRPNDKYYLNITNEAKSFCFSFIGRQPTGPQLLNLGNKCFKKLGTTIHELMHAVGFWHEQSRTDRDKFVNVIMRNIKKGMESNFQKKQTDVNFGQPYDYESILHYNPKAFTSNGNYTLVPKARDQKLLKDMGQRIGLSKIDIAKINLMYNCTEKTRKILNSPKKFFVVTGKQ</sequence>
<dbReference type="EC" id="3.4.24.-" evidence="11"/>
<evidence type="ECO:0000256" key="10">
    <source>
        <dbReference type="PROSITE-ProRule" id="PRU01211"/>
    </source>
</evidence>
<dbReference type="InParanoid" id="A0A6P7GG26"/>
<feature type="active site" evidence="10">
    <location>
        <position position="439"/>
    </location>
</feature>
<name>A0A6P7GG26_DIAVI</name>
<feature type="binding site" evidence="10">
    <location>
        <position position="151"/>
    </location>
    <ligand>
        <name>Zn(2+)</name>
        <dbReference type="ChEBI" id="CHEBI:29105"/>
        <note>catalytic</note>
    </ligand>
</feature>
<proteinExistence type="predicted"/>
<keyword evidence="3 11" id="KW-0732">Signal</keyword>
<evidence type="ECO:0000256" key="1">
    <source>
        <dbReference type="ARBA" id="ARBA00022670"/>
    </source>
</evidence>
<comment type="cofactor">
    <cofactor evidence="10 11">
        <name>Zn(2+)</name>
        <dbReference type="ChEBI" id="CHEBI:29105"/>
    </cofactor>
    <text evidence="10 11">Binds 1 zinc ion per subunit.</text>
</comment>
<feature type="chain" id="PRO_5028515838" description="Metalloendopeptidase" evidence="11">
    <location>
        <begin position="19"/>
        <end position="562"/>
    </location>
</feature>
<keyword evidence="6 10" id="KW-0482">Metalloprotease</keyword>
<feature type="binding site" evidence="10">
    <location>
        <position position="438"/>
    </location>
    <ligand>
        <name>Zn(2+)</name>
        <dbReference type="ChEBI" id="CHEBI:29105"/>
        <note>catalytic</note>
    </ligand>
</feature>
<protein>
    <recommendedName>
        <fullName evidence="11">Metalloendopeptidase</fullName>
        <ecNumber evidence="11">3.4.24.-</ecNumber>
    </recommendedName>
</protein>
<dbReference type="SMART" id="SM00235">
    <property type="entry name" value="ZnMc"/>
    <property type="match status" value="2"/>
</dbReference>
<dbReference type="GO" id="GO:0004222">
    <property type="term" value="F:metalloendopeptidase activity"/>
    <property type="evidence" value="ECO:0007669"/>
    <property type="project" value="UniProtKB-UniRule"/>
</dbReference>
<evidence type="ECO:0000256" key="4">
    <source>
        <dbReference type="ARBA" id="ARBA00022801"/>
    </source>
</evidence>
<feature type="binding site" evidence="10">
    <location>
        <position position="448"/>
    </location>
    <ligand>
        <name>Zn(2+)</name>
        <dbReference type="ChEBI" id="CHEBI:29105"/>
        <note>catalytic</note>
    </ligand>
</feature>
<evidence type="ECO:0000256" key="9">
    <source>
        <dbReference type="ARBA" id="ARBA00023180"/>
    </source>
</evidence>